<dbReference type="EMBL" id="CP121270">
    <property type="protein sequence ID" value="WFP24577.1"/>
    <property type="molecule type" value="Genomic_DNA"/>
</dbReference>
<feature type="compositionally biased region" description="Low complexity" evidence="1">
    <location>
        <begin position="188"/>
        <end position="199"/>
    </location>
</feature>
<protein>
    <recommendedName>
        <fullName evidence="5">Secreted protein</fullName>
    </recommendedName>
</protein>
<evidence type="ECO:0000256" key="2">
    <source>
        <dbReference type="SAM" id="SignalP"/>
    </source>
</evidence>
<dbReference type="RefSeq" id="WP_165629472.1">
    <property type="nucleotide sequence ID" value="NZ_CP121270.1"/>
</dbReference>
<evidence type="ECO:0000313" key="3">
    <source>
        <dbReference type="EMBL" id="WFP24577.1"/>
    </source>
</evidence>
<reference evidence="3" key="1">
    <citation type="submission" date="2023-04" db="EMBL/GenBank/DDBJ databases">
        <title>Complete genome sequence of a phthalic acid esters degrading bacterial strain.</title>
        <authorList>
            <person name="Weng L."/>
            <person name="Jia Y."/>
            <person name="Ren L."/>
        </authorList>
    </citation>
    <scope>NUCLEOTIDE SEQUENCE</scope>
    <source>
        <strain evidence="3">RL-LY01</strain>
    </source>
</reference>
<organism evidence="3 4">
    <name type="scientific">Gordonia hongkongensis</name>
    <dbReference type="NCBI Taxonomy" id="1701090"/>
    <lineage>
        <taxon>Bacteria</taxon>
        <taxon>Bacillati</taxon>
        <taxon>Actinomycetota</taxon>
        <taxon>Actinomycetes</taxon>
        <taxon>Mycobacteriales</taxon>
        <taxon>Gordoniaceae</taxon>
        <taxon>Gordonia</taxon>
    </lineage>
</organism>
<evidence type="ECO:0000256" key="1">
    <source>
        <dbReference type="SAM" id="MobiDB-lite"/>
    </source>
</evidence>
<name>A0AAX3T7G6_9ACTN</name>
<evidence type="ECO:0000313" key="4">
    <source>
        <dbReference type="Proteomes" id="UP001213504"/>
    </source>
</evidence>
<feature type="signal peptide" evidence="2">
    <location>
        <begin position="1"/>
        <end position="24"/>
    </location>
</feature>
<dbReference type="Proteomes" id="UP001213504">
    <property type="component" value="Chromosome"/>
</dbReference>
<sequence length="199" mass="19932">MRKFVAGLAIGGSLTFATATTLLAVDSESPAASPSVNCGPLAGSGPIPGCSYRVDGTRLQIGLYNNATRNPAVECTLTPSGAVHPTAATTMGPGSRGALTASVYPNVPRTFVVHCLGGGAGADRVDRQTTITARAETPEPARTTPSVRRTSPAPVPSAPSTSSEPDDSAGITTTPPTTEDAAPERAVTTTTTTTVPAAS</sequence>
<evidence type="ECO:0008006" key="5">
    <source>
        <dbReference type="Google" id="ProtNLM"/>
    </source>
</evidence>
<feature type="region of interest" description="Disordered" evidence="1">
    <location>
        <begin position="131"/>
        <end position="199"/>
    </location>
</feature>
<feature type="chain" id="PRO_5043926320" description="Secreted protein" evidence="2">
    <location>
        <begin position="25"/>
        <end position="199"/>
    </location>
</feature>
<accession>A0AAX3T7G6</accession>
<keyword evidence="2" id="KW-0732">Signal</keyword>
<dbReference type="AlphaFoldDB" id="A0AAX3T7G6"/>
<gene>
    <name evidence="3" type="ORF">P9A14_21025</name>
</gene>
<proteinExistence type="predicted"/>